<evidence type="ECO:0000313" key="6">
    <source>
        <dbReference type="Proteomes" id="UP001165427"/>
    </source>
</evidence>
<dbReference type="GO" id="GO:0006418">
    <property type="term" value="P:tRNA aminoacylation for protein translation"/>
    <property type="evidence" value="ECO:0007669"/>
    <property type="project" value="InterPro"/>
</dbReference>
<evidence type="ECO:0000313" key="5">
    <source>
        <dbReference type="EMBL" id="MCJ8500909.1"/>
    </source>
</evidence>
<comment type="caution">
    <text evidence="5">The sequence shown here is derived from an EMBL/GenBank/DDBJ whole genome shotgun (WGS) entry which is preliminary data.</text>
</comment>
<keyword evidence="6" id="KW-1185">Reference proteome</keyword>
<dbReference type="AlphaFoldDB" id="A0AA41UJ94"/>
<dbReference type="Gene3D" id="1.20.120.1910">
    <property type="entry name" value="Cysteine-tRNA ligase, C-terminal anti-codon recognition domain"/>
    <property type="match status" value="1"/>
</dbReference>
<dbReference type="GO" id="GO:0004812">
    <property type="term" value="F:aminoacyl-tRNA ligase activity"/>
    <property type="evidence" value="ECO:0007669"/>
    <property type="project" value="UniProtKB-KW"/>
</dbReference>
<keyword evidence="4" id="KW-0030">Aminoacyl-tRNA synthetase</keyword>
<dbReference type="InterPro" id="IPR029062">
    <property type="entry name" value="Class_I_gatase-like"/>
</dbReference>
<keyword evidence="1" id="KW-0436">Ligase</keyword>
<evidence type="ECO:0008006" key="7">
    <source>
        <dbReference type="Google" id="ProtNLM"/>
    </source>
</evidence>
<reference evidence="5" key="1">
    <citation type="submission" date="2022-04" db="EMBL/GenBank/DDBJ databases">
        <title>Desulfatitalea alkaliphila sp. nov., a novel anaerobic sulfate-reducing bacterium isolated from terrestrial mud volcano, Taman Peninsula, Russia.</title>
        <authorList>
            <person name="Khomyakova M.A."/>
            <person name="Merkel A.Y."/>
            <person name="Slobodkin A.I."/>
        </authorList>
    </citation>
    <scope>NUCLEOTIDE SEQUENCE</scope>
    <source>
        <strain evidence="5">M08but</strain>
    </source>
</reference>
<dbReference type="Gene3D" id="3.40.50.880">
    <property type="match status" value="1"/>
</dbReference>
<keyword evidence="2" id="KW-0547">Nucleotide-binding</keyword>
<dbReference type="SUPFAM" id="SSF47323">
    <property type="entry name" value="Anticodon-binding domain of a subclass of class I aminoacyl-tRNA synthetases"/>
    <property type="match status" value="1"/>
</dbReference>
<evidence type="ECO:0000256" key="2">
    <source>
        <dbReference type="ARBA" id="ARBA00022741"/>
    </source>
</evidence>
<dbReference type="EMBL" id="JALJRB010000009">
    <property type="protein sequence ID" value="MCJ8500909.1"/>
    <property type="molecule type" value="Genomic_DNA"/>
</dbReference>
<proteinExistence type="predicted"/>
<evidence type="ECO:0000256" key="4">
    <source>
        <dbReference type="ARBA" id="ARBA00023146"/>
    </source>
</evidence>
<accession>A0AA41UJ94</accession>
<gene>
    <name evidence="5" type="ORF">MRX98_10030</name>
</gene>
<dbReference type="Proteomes" id="UP001165427">
    <property type="component" value="Unassembled WGS sequence"/>
</dbReference>
<dbReference type="RefSeq" id="WP_246906697.1">
    <property type="nucleotide sequence ID" value="NZ_JALJRB010000009.1"/>
</dbReference>
<dbReference type="GO" id="GO:0005524">
    <property type="term" value="F:ATP binding"/>
    <property type="evidence" value="ECO:0007669"/>
    <property type="project" value="UniProtKB-KW"/>
</dbReference>
<keyword evidence="3" id="KW-0067">ATP-binding</keyword>
<evidence type="ECO:0000256" key="3">
    <source>
        <dbReference type="ARBA" id="ARBA00022840"/>
    </source>
</evidence>
<dbReference type="InterPro" id="IPR009080">
    <property type="entry name" value="tRNAsynth_Ia_anticodon-bd"/>
</dbReference>
<evidence type="ECO:0000256" key="1">
    <source>
        <dbReference type="ARBA" id="ARBA00022598"/>
    </source>
</evidence>
<sequence>MSNQYGVITLMGSGELTATMVEVHKTLLDRQGAAVRPVFIDTPAGFQLNVDHLSRRALDYFQNRVGHTLAIASLKSADTGDGAQREAAYRLLHQANYILIGPGSPTYALRQWRQMPVASLIAGRIRQGACLVAASAAALTVGRFTLPVYEIYKVGQAPYWEEGLNLLGLFGLDCVVLPHWNNAEGGNHDTRFCFMGAPRLAVLEALLPPSTTLLGLDEHTALVIDLAGSRAAIRGIGQVTVRRDGVERVFRKGDALPLALLRGAPLSTEAGQRSTPAVADGPAPPLSADDVWDPLNALAEKIQSQLERNQVETATKALLTLERHIWEQQAILQERSAMGAAREVLRDMLALMGAHLGARQPADRRAFLAPLVEPLLEWRAALRAQHQWETADALRECLQQGGVTVVDTPDGVAWEVVGG</sequence>
<name>A0AA41UJ94_9BACT</name>
<protein>
    <recommendedName>
        <fullName evidence="7">Cysteinyl-tRNA synthetase</fullName>
    </recommendedName>
</protein>
<organism evidence="5 6">
    <name type="scientific">Desulfatitalea alkaliphila</name>
    <dbReference type="NCBI Taxonomy" id="2929485"/>
    <lineage>
        <taxon>Bacteria</taxon>
        <taxon>Pseudomonadati</taxon>
        <taxon>Thermodesulfobacteriota</taxon>
        <taxon>Desulfobacteria</taxon>
        <taxon>Desulfobacterales</taxon>
        <taxon>Desulfosarcinaceae</taxon>
        <taxon>Desulfatitalea</taxon>
    </lineage>
</organism>